<name>A0ABS2GQ58_9FIRM</name>
<dbReference type="RefSeq" id="WP_204720994.1">
    <property type="nucleotide sequence ID" value="NZ_JACSNR010000007.1"/>
</dbReference>
<gene>
    <name evidence="2" type="ORF">H9X81_07485</name>
</gene>
<protein>
    <submittedName>
        <fullName evidence="2">Type II toxin-antitoxin system YafQ family toxin</fullName>
    </submittedName>
</protein>
<dbReference type="NCBIfam" id="TIGR02385">
    <property type="entry name" value="RelE_StbE"/>
    <property type="match status" value="1"/>
</dbReference>
<dbReference type="Pfam" id="PF15738">
    <property type="entry name" value="YafQ_toxin"/>
    <property type="match status" value="1"/>
</dbReference>
<sequence length="96" mass="11199">MKELKYTVKFTTQFKKDYKRAIKRGLKIELLENTIELLAAGESLAENQKDHDLSGNWIGHRECHIQPDWLLIYRIENDVLVLTLTRTGTHSDLFGK</sequence>
<comment type="caution">
    <text evidence="2">The sequence shown here is derived from an EMBL/GenBank/DDBJ whole genome shotgun (WGS) entry which is preliminary data.</text>
</comment>
<dbReference type="Gene3D" id="3.30.2310.20">
    <property type="entry name" value="RelE-like"/>
    <property type="match status" value="1"/>
</dbReference>
<organism evidence="2 3">
    <name type="scientific">Hydrogenoanaerobacterium saccharovorans</name>
    <dbReference type="NCBI Taxonomy" id="474960"/>
    <lineage>
        <taxon>Bacteria</taxon>
        <taxon>Bacillati</taxon>
        <taxon>Bacillota</taxon>
        <taxon>Clostridia</taxon>
        <taxon>Eubacteriales</taxon>
        <taxon>Oscillospiraceae</taxon>
        <taxon>Hydrogenoanaerobacterium</taxon>
    </lineage>
</organism>
<dbReference type="EMBL" id="JACSNR010000007">
    <property type="protein sequence ID" value="MBM6923529.1"/>
    <property type="molecule type" value="Genomic_DNA"/>
</dbReference>
<evidence type="ECO:0000256" key="1">
    <source>
        <dbReference type="ARBA" id="ARBA00022649"/>
    </source>
</evidence>
<dbReference type="Proteomes" id="UP000724149">
    <property type="component" value="Unassembled WGS sequence"/>
</dbReference>
<dbReference type="PANTHER" id="PTHR40588:SF1">
    <property type="entry name" value="MRNA INTERFERASE TOXIN YAFQ"/>
    <property type="match status" value="1"/>
</dbReference>
<dbReference type="PIRSF" id="PIRSF006156">
    <property type="entry name" value="YafQ"/>
    <property type="match status" value="1"/>
</dbReference>
<evidence type="ECO:0000313" key="2">
    <source>
        <dbReference type="EMBL" id="MBM6923529.1"/>
    </source>
</evidence>
<reference evidence="2 3" key="1">
    <citation type="journal article" date="2021" name="Sci. Rep.">
        <title>The distribution of antibiotic resistance genes in chicken gut microbiota commensals.</title>
        <authorList>
            <person name="Juricova H."/>
            <person name="Matiasovicova J."/>
            <person name="Kubasova T."/>
            <person name="Cejkova D."/>
            <person name="Rychlik I."/>
        </authorList>
    </citation>
    <scope>NUCLEOTIDE SEQUENCE [LARGE SCALE GENOMIC DNA]</scope>
    <source>
        <strain evidence="2 3">An564</strain>
    </source>
</reference>
<evidence type="ECO:0000313" key="3">
    <source>
        <dbReference type="Proteomes" id="UP000724149"/>
    </source>
</evidence>
<proteinExistence type="predicted"/>
<dbReference type="InterPro" id="IPR007712">
    <property type="entry name" value="RelE/ParE_toxin"/>
</dbReference>
<keyword evidence="1" id="KW-1277">Toxin-antitoxin system</keyword>
<dbReference type="SUPFAM" id="SSF143011">
    <property type="entry name" value="RelE-like"/>
    <property type="match status" value="1"/>
</dbReference>
<keyword evidence="3" id="KW-1185">Reference proteome</keyword>
<dbReference type="InterPro" id="IPR004386">
    <property type="entry name" value="Toxin_YafQ-like"/>
</dbReference>
<accession>A0ABS2GQ58</accession>
<dbReference type="PANTHER" id="PTHR40588">
    <property type="entry name" value="MRNA INTERFERASE TOXIN YAFQ"/>
    <property type="match status" value="1"/>
</dbReference>
<dbReference type="InterPro" id="IPR035093">
    <property type="entry name" value="RelE/ParE_toxin_dom_sf"/>
</dbReference>